<reference evidence="1" key="1">
    <citation type="submission" date="2022-07" db="EMBL/GenBank/DDBJ databases">
        <title>Genome Sequence of Phlebia brevispora.</title>
        <authorList>
            <person name="Buettner E."/>
        </authorList>
    </citation>
    <scope>NUCLEOTIDE SEQUENCE</scope>
    <source>
        <strain evidence="1">MPL23</strain>
    </source>
</reference>
<dbReference type="EMBL" id="JANHOG010000187">
    <property type="protein sequence ID" value="KAJ3557061.1"/>
    <property type="molecule type" value="Genomic_DNA"/>
</dbReference>
<organism evidence="1 2">
    <name type="scientific">Phlebia brevispora</name>
    <dbReference type="NCBI Taxonomy" id="194682"/>
    <lineage>
        <taxon>Eukaryota</taxon>
        <taxon>Fungi</taxon>
        <taxon>Dikarya</taxon>
        <taxon>Basidiomycota</taxon>
        <taxon>Agaricomycotina</taxon>
        <taxon>Agaricomycetes</taxon>
        <taxon>Polyporales</taxon>
        <taxon>Meruliaceae</taxon>
        <taxon>Phlebia</taxon>
    </lineage>
</organism>
<dbReference type="Proteomes" id="UP001148662">
    <property type="component" value="Unassembled WGS sequence"/>
</dbReference>
<gene>
    <name evidence="1" type="ORF">NM688_g1675</name>
</gene>
<evidence type="ECO:0000313" key="1">
    <source>
        <dbReference type="EMBL" id="KAJ3557061.1"/>
    </source>
</evidence>
<proteinExistence type="predicted"/>
<keyword evidence="2" id="KW-1185">Reference proteome</keyword>
<protein>
    <submittedName>
        <fullName evidence="1">Uncharacterized protein</fullName>
    </submittedName>
</protein>
<evidence type="ECO:0000313" key="2">
    <source>
        <dbReference type="Proteomes" id="UP001148662"/>
    </source>
</evidence>
<accession>A0ACC1TAF1</accession>
<comment type="caution">
    <text evidence="1">The sequence shown here is derived from an EMBL/GenBank/DDBJ whole genome shotgun (WGS) entry which is preliminary data.</text>
</comment>
<sequence length="652" mass="72282">MSAIEERSPRKRRAKTPPFVVPRPKTAPRTKPSGCAYVLWVIVSVILAAVLYYQSTGKGKEALGSESVDHLPDSYAICKPGKIYTVDDSKPKVDCILVLRDEIAATGTLDDIHKHWDEYQNEQIRIYYGNEPKAKKTLKVISPRPNSIIVPGLSDAHAHLVEYGLKMQLPLDKCDSITDVLDTLEAYVRAHPEIENDPTQWVEGWGWDQTRWEDWSGRFPTAADLASRPGLANVPMSLRRSDGHAVWISYAAINITLAKLPGQRWPSNDDIDGGEIVRDSNDNPTGIFLDNAILLVQSPPWTEHQIETYFERAMNDALRVGLTTVHDAFASESFLQTFQKMADEGRMPIRVYGMGGSENTTYWGKGVPKLENYGEDGHLNVKSVKLFTDGALGSWGAAMLEPYSDKPDTTGIMRSSPEALEGMVTKFWEDGWSTNIHCIGDRANKVVLDIYERLLTKESVITGESVRDIAAKRRPRIEHAQIMRMEDLSRVGRLGIITSVQPTHATSDMWYAEKRLGPVRIKGAYAYQTLLQTSPLNILPLGSDFPVEGINPLLGFYAAVSRLDIKGNSPHGAGGWYGSEKLTRAQALKGATLDAAYASFSENILGSLEPGKKADYVVLDRDIMNETAPVRDILRTRVLATVIDGKIAFGSI</sequence>
<name>A0ACC1TAF1_9APHY</name>